<dbReference type="PANTHER" id="PTHR43386:SF1">
    <property type="entry name" value="D,D-DIPEPTIDE TRANSPORT SYSTEM PERMEASE PROTEIN DDPC-RELATED"/>
    <property type="match status" value="1"/>
</dbReference>
<accession>A0A2T4T0J1</accession>
<dbReference type="InterPro" id="IPR000515">
    <property type="entry name" value="MetI-like"/>
</dbReference>
<evidence type="ECO:0000256" key="5">
    <source>
        <dbReference type="ARBA" id="ARBA00022692"/>
    </source>
</evidence>
<feature type="transmembrane region" description="Helical" evidence="12">
    <location>
        <begin position="106"/>
        <end position="124"/>
    </location>
</feature>
<evidence type="ECO:0000256" key="11">
    <source>
        <dbReference type="ARBA" id="ARBA00044773"/>
    </source>
</evidence>
<dbReference type="RefSeq" id="WP_107526770.1">
    <property type="nucleotide sequence ID" value="NZ_JAIBNU010000003.1"/>
</dbReference>
<keyword evidence="3" id="KW-1003">Cell membrane</keyword>
<comment type="caution">
    <text evidence="14">The sequence shown here is derived from an EMBL/GenBank/DDBJ whole genome shotgun (WGS) entry which is preliminary data.</text>
</comment>
<dbReference type="SUPFAM" id="SSF161098">
    <property type="entry name" value="MetI-like"/>
    <property type="match status" value="1"/>
</dbReference>
<gene>
    <name evidence="14" type="ORF">BUZ01_03610</name>
</gene>
<keyword evidence="6 12" id="KW-1133">Transmembrane helix</keyword>
<evidence type="ECO:0000256" key="9">
    <source>
        <dbReference type="ARBA" id="ARBA00024202"/>
    </source>
</evidence>
<dbReference type="NCBIfam" id="NF045474">
    <property type="entry name" value="Opp2C"/>
    <property type="match status" value="1"/>
</dbReference>
<keyword evidence="4" id="KW-0533">Nickel</keyword>
<keyword evidence="7" id="KW-0921">Nickel transport</keyword>
<keyword evidence="2 12" id="KW-0813">Transport</keyword>
<keyword evidence="5 12" id="KW-0812">Transmembrane</keyword>
<dbReference type="GO" id="GO:0055085">
    <property type="term" value="P:transmembrane transport"/>
    <property type="evidence" value="ECO:0007669"/>
    <property type="project" value="InterPro"/>
</dbReference>
<reference evidence="14 15" key="1">
    <citation type="journal article" date="2016" name="Front. Microbiol.">
        <title>Comprehensive Phylogenetic Analysis of Bovine Non-aureus Staphylococci Species Based on Whole-Genome Sequencing.</title>
        <authorList>
            <person name="Naushad S."/>
            <person name="Barkema H.W."/>
            <person name="Luby C."/>
            <person name="Condas L.A."/>
            <person name="Nobrega D.B."/>
            <person name="Carson D.A."/>
            <person name="De Buck J."/>
        </authorList>
    </citation>
    <scope>NUCLEOTIDE SEQUENCE [LARGE SCALE GENOMIC DNA]</scope>
    <source>
        <strain evidence="14 15">SNUC 1388</strain>
    </source>
</reference>
<evidence type="ECO:0000256" key="2">
    <source>
        <dbReference type="ARBA" id="ARBA00022448"/>
    </source>
</evidence>
<evidence type="ECO:0000259" key="13">
    <source>
        <dbReference type="PROSITE" id="PS50928"/>
    </source>
</evidence>
<evidence type="ECO:0000313" key="15">
    <source>
        <dbReference type="Proteomes" id="UP000283576"/>
    </source>
</evidence>
<keyword evidence="8 12" id="KW-0472">Membrane</keyword>
<dbReference type="InterPro" id="IPR035906">
    <property type="entry name" value="MetI-like_sf"/>
</dbReference>
<dbReference type="Gene3D" id="1.10.3720.10">
    <property type="entry name" value="MetI-like"/>
    <property type="match status" value="1"/>
</dbReference>
<comment type="similarity">
    <text evidence="9">Belongs to the binding-protein-dependent transport system permease family. OppBC subfamily.</text>
</comment>
<dbReference type="InterPro" id="IPR050366">
    <property type="entry name" value="BP-dependent_transpt_permease"/>
</dbReference>
<sequence length="272" mass="30601">MKLGKQPLIYYLFFAYVVCIVMSQLFVVKDMALTVHLNRTFEVPSVQHWLGTDDYGRDLFSRLILGARYTLIVSLLTLLLTVIVGVPLGLLAGYKKGIIDTIIMRVIDIGLSIPEFVLMIALASFFKPSIWNLVIAIMLIKWMTYTRLTRSIVSAELKKPYIHMAKMLNVPSYVIIFKHFLPQAVPSIIVLMTVDFGKIILYISSLSFLGLGAQPPSPEWGAMLNAGRDYIESHPLQLLAPAVMITVTILIFNLMGDALRDRLLQGKRDNNV</sequence>
<keyword evidence="7" id="KW-0406">Ion transport</keyword>
<dbReference type="CDD" id="cd06261">
    <property type="entry name" value="TM_PBP2"/>
    <property type="match status" value="1"/>
</dbReference>
<proteinExistence type="inferred from homology"/>
<dbReference type="GO" id="GO:0005886">
    <property type="term" value="C:plasma membrane"/>
    <property type="evidence" value="ECO:0007669"/>
    <property type="project" value="UniProtKB-SubCell"/>
</dbReference>
<feature type="transmembrane region" description="Helical" evidence="12">
    <location>
        <begin position="7"/>
        <end position="27"/>
    </location>
</feature>
<feature type="transmembrane region" description="Helical" evidence="12">
    <location>
        <begin position="236"/>
        <end position="255"/>
    </location>
</feature>
<dbReference type="GO" id="GO:0015675">
    <property type="term" value="P:nickel cation transport"/>
    <property type="evidence" value="ECO:0007669"/>
    <property type="project" value="UniProtKB-KW"/>
</dbReference>
<evidence type="ECO:0000256" key="12">
    <source>
        <dbReference type="RuleBase" id="RU363032"/>
    </source>
</evidence>
<feature type="transmembrane region" description="Helical" evidence="12">
    <location>
        <begin position="69"/>
        <end position="94"/>
    </location>
</feature>
<protein>
    <recommendedName>
        <fullName evidence="11">Nickel import system permease protein NikC</fullName>
    </recommendedName>
</protein>
<evidence type="ECO:0000256" key="4">
    <source>
        <dbReference type="ARBA" id="ARBA00022596"/>
    </source>
</evidence>
<dbReference type="Pfam" id="PF00528">
    <property type="entry name" value="BPD_transp_1"/>
    <property type="match status" value="1"/>
</dbReference>
<name>A0A2T4T0J1_STAGA</name>
<feature type="transmembrane region" description="Helical" evidence="12">
    <location>
        <begin position="130"/>
        <end position="148"/>
    </location>
</feature>
<evidence type="ECO:0000256" key="10">
    <source>
        <dbReference type="ARBA" id="ARBA00038669"/>
    </source>
</evidence>
<dbReference type="PROSITE" id="PS50928">
    <property type="entry name" value="ABC_TM1"/>
    <property type="match status" value="1"/>
</dbReference>
<dbReference type="Proteomes" id="UP000283576">
    <property type="component" value="Unassembled WGS sequence"/>
</dbReference>
<comment type="subunit">
    <text evidence="10">The complex is composed of two ATP-binding proteins (NikD and NikE), two transmembrane proteins (NikB and NikC) and a solute-binding protein (NikA).</text>
</comment>
<organism evidence="14 15">
    <name type="scientific">Staphylococcus gallinarum</name>
    <dbReference type="NCBI Taxonomy" id="1293"/>
    <lineage>
        <taxon>Bacteria</taxon>
        <taxon>Bacillati</taxon>
        <taxon>Bacillota</taxon>
        <taxon>Bacilli</taxon>
        <taxon>Bacillales</taxon>
        <taxon>Staphylococcaceae</taxon>
        <taxon>Staphylococcus</taxon>
    </lineage>
</organism>
<evidence type="ECO:0000256" key="3">
    <source>
        <dbReference type="ARBA" id="ARBA00022475"/>
    </source>
</evidence>
<evidence type="ECO:0000256" key="6">
    <source>
        <dbReference type="ARBA" id="ARBA00022989"/>
    </source>
</evidence>
<dbReference type="InterPro" id="IPR053385">
    <property type="entry name" value="ABC_transport_permease"/>
</dbReference>
<dbReference type="AlphaFoldDB" id="A0A2T4T0J1"/>
<evidence type="ECO:0000256" key="1">
    <source>
        <dbReference type="ARBA" id="ARBA00004651"/>
    </source>
</evidence>
<feature type="domain" description="ABC transmembrane type-1" evidence="13">
    <location>
        <begin position="67"/>
        <end position="256"/>
    </location>
</feature>
<evidence type="ECO:0000256" key="7">
    <source>
        <dbReference type="ARBA" id="ARBA00023112"/>
    </source>
</evidence>
<comment type="subcellular location">
    <subcellularLocation>
        <location evidence="1 12">Cell membrane</location>
        <topology evidence="1 12">Multi-pass membrane protein</topology>
    </subcellularLocation>
</comment>
<dbReference type="EMBL" id="QXRZ01000002">
    <property type="protein sequence ID" value="RIL43721.1"/>
    <property type="molecule type" value="Genomic_DNA"/>
</dbReference>
<evidence type="ECO:0000256" key="8">
    <source>
        <dbReference type="ARBA" id="ARBA00023136"/>
    </source>
</evidence>
<evidence type="ECO:0000313" key="14">
    <source>
        <dbReference type="EMBL" id="RIL43721.1"/>
    </source>
</evidence>
<dbReference type="PANTHER" id="PTHR43386">
    <property type="entry name" value="OLIGOPEPTIDE TRANSPORT SYSTEM PERMEASE PROTEIN APPC"/>
    <property type="match status" value="1"/>
</dbReference>